<keyword evidence="2" id="KW-1185">Reference proteome</keyword>
<accession>A0A1H4QPX9</accession>
<dbReference type="Proteomes" id="UP000242849">
    <property type="component" value="Unassembled WGS sequence"/>
</dbReference>
<evidence type="ECO:0000313" key="2">
    <source>
        <dbReference type="Proteomes" id="UP000242849"/>
    </source>
</evidence>
<protein>
    <submittedName>
        <fullName evidence="1">Uncharacterized protein</fullName>
    </submittedName>
</protein>
<organism evidence="1 2">
    <name type="scientific">Pseudomonas anguilliseptica</name>
    <dbReference type="NCBI Taxonomy" id="53406"/>
    <lineage>
        <taxon>Bacteria</taxon>
        <taxon>Pseudomonadati</taxon>
        <taxon>Pseudomonadota</taxon>
        <taxon>Gammaproteobacteria</taxon>
        <taxon>Pseudomonadales</taxon>
        <taxon>Pseudomonadaceae</taxon>
        <taxon>Pseudomonas</taxon>
    </lineage>
</organism>
<evidence type="ECO:0000313" key="1">
    <source>
        <dbReference type="EMBL" id="SEC21614.1"/>
    </source>
</evidence>
<sequence length="35" mass="3726">MERLRSEPQSVPLAVPLKGLVAPWQAVKSVPPSAS</sequence>
<proteinExistence type="predicted"/>
<dbReference type="EMBL" id="FNSC01000001">
    <property type="protein sequence ID" value="SEC21614.1"/>
    <property type="molecule type" value="Genomic_DNA"/>
</dbReference>
<dbReference type="STRING" id="53406.SAMN05421553_0510"/>
<name>A0A1H4QPX9_PSEAG</name>
<gene>
    <name evidence="1" type="ORF">SAMN05421553_0510</name>
</gene>
<reference evidence="2" key="1">
    <citation type="submission" date="2016-10" db="EMBL/GenBank/DDBJ databases">
        <authorList>
            <person name="Varghese N."/>
            <person name="Submissions S."/>
        </authorList>
    </citation>
    <scope>NUCLEOTIDE SEQUENCE [LARGE SCALE GENOMIC DNA]</scope>
    <source>
        <strain evidence="2">DSM 12111</strain>
    </source>
</reference>
<dbReference type="AlphaFoldDB" id="A0A1H4QPX9"/>